<protein>
    <submittedName>
        <fullName evidence="1">Uncharacterized protein</fullName>
    </submittedName>
</protein>
<keyword evidence="2" id="KW-1185">Reference proteome</keyword>
<evidence type="ECO:0000313" key="2">
    <source>
        <dbReference type="Proteomes" id="UP000298030"/>
    </source>
</evidence>
<dbReference type="Proteomes" id="UP000298030">
    <property type="component" value="Unassembled WGS sequence"/>
</dbReference>
<evidence type="ECO:0000313" key="1">
    <source>
        <dbReference type="EMBL" id="TEB23266.1"/>
    </source>
</evidence>
<organism evidence="1 2">
    <name type="scientific">Coprinellus micaceus</name>
    <name type="common">Glistening ink-cap mushroom</name>
    <name type="synonym">Coprinus micaceus</name>
    <dbReference type="NCBI Taxonomy" id="71717"/>
    <lineage>
        <taxon>Eukaryota</taxon>
        <taxon>Fungi</taxon>
        <taxon>Dikarya</taxon>
        <taxon>Basidiomycota</taxon>
        <taxon>Agaricomycotina</taxon>
        <taxon>Agaricomycetes</taxon>
        <taxon>Agaricomycetidae</taxon>
        <taxon>Agaricales</taxon>
        <taxon>Agaricineae</taxon>
        <taxon>Psathyrellaceae</taxon>
        <taxon>Coprinellus</taxon>
    </lineage>
</organism>
<name>A0A4Y7SN35_COPMI</name>
<proteinExistence type="predicted"/>
<dbReference type="EMBL" id="QPFP01000080">
    <property type="protein sequence ID" value="TEB23266.1"/>
    <property type="molecule type" value="Genomic_DNA"/>
</dbReference>
<gene>
    <name evidence="1" type="ORF">FA13DRAFT_1798235</name>
</gene>
<dbReference type="OrthoDB" id="3050057at2759"/>
<accession>A0A4Y7SN35</accession>
<dbReference type="AlphaFoldDB" id="A0A4Y7SN35"/>
<reference evidence="1 2" key="1">
    <citation type="journal article" date="2019" name="Nat. Ecol. Evol.">
        <title>Megaphylogeny resolves global patterns of mushroom evolution.</title>
        <authorList>
            <person name="Varga T."/>
            <person name="Krizsan K."/>
            <person name="Foldi C."/>
            <person name="Dima B."/>
            <person name="Sanchez-Garcia M."/>
            <person name="Sanchez-Ramirez S."/>
            <person name="Szollosi G.J."/>
            <person name="Szarkandi J.G."/>
            <person name="Papp V."/>
            <person name="Albert L."/>
            <person name="Andreopoulos W."/>
            <person name="Angelini C."/>
            <person name="Antonin V."/>
            <person name="Barry K.W."/>
            <person name="Bougher N.L."/>
            <person name="Buchanan P."/>
            <person name="Buyck B."/>
            <person name="Bense V."/>
            <person name="Catcheside P."/>
            <person name="Chovatia M."/>
            <person name="Cooper J."/>
            <person name="Damon W."/>
            <person name="Desjardin D."/>
            <person name="Finy P."/>
            <person name="Geml J."/>
            <person name="Haridas S."/>
            <person name="Hughes K."/>
            <person name="Justo A."/>
            <person name="Karasinski D."/>
            <person name="Kautmanova I."/>
            <person name="Kiss B."/>
            <person name="Kocsube S."/>
            <person name="Kotiranta H."/>
            <person name="LaButti K.M."/>
            <person name="Lechner B.E."/>
            <person name="Liimatainen K."/>
            <person name="Lipzen A."/>
            <person name="Lukacs Z."/>
            <person name="Mihaltcheva S."/>
            <person name="Morgado L.N."/>
            <person name="Niskanen T."/>
            <person name="Noordeloos M.E."/>
            <person name="Ohm R.A."/>
            <person name="Ortiz-Santana B."/>
            <person name="Ovrebo C."/>
            <person name="Racz N."/>
            <person name="Riley R."/>
            <person name="Savchenko A."/>
            <person name="Shiryaev A."/>
            <person name="Soop K."/>
            <person name="Spirin V."/>
            <person name="Szebenyi C."/>
            <person name="Tomsovsky M."/>
            <person name="Tulloss R.E."/>
            <person name="Uehling J."/>
            <person name="Grigoriev I.V."/>
            <person name="Vagvolgyi C."/>
            <person name="Papp T."/>
            <person name="Martin F.M."/>
            <person name="Miettinen O."/>
            <person name="Hibbett D.S."/>
            <person name="Nagy L.G."/>
        </authorList>
    </citation>
    <scope>NUCLEOTIDE SEQUENCE [LARGE SCALE GENOMIC DNA]</scope>
    <source>
        <strain evidence="1 2">FP101781</strain>
    </source>
</reference>
<comment type="caution">
    <text evidence="1">The sequence shown here is derived from an EMBL/GenBank/DDBJ whole genome shotgun (WGS) entry which is preliminary data.</text>
</comment>
<sequence>MVKDRVTSHLSLKWELDKVESMLSGPNTFDGSCRSLRIVTYDHSDDHYGWMVLSKLIAKMKGLHAIQWIVDEDLNKQVLHAISQLPQLEKLEVVFQGVPSRRFDELLMSLPVSTLAKMKSICIQFRTLGVSGWNHWPISRARALISYLISNAPAIEQLEIGPNILHRNNNVDLGPPDEPSPALDVVPLFAYLQRRANFQPSLQSFAPLAIKFPISRTTIGFFAKLTTLHLGNHLREHEFVWSTLHTSGIRLTTVVVQWITAPLIQYLQGYHGLRAFHLDICSPLGRYVLDADVLLLLTQALPSHRQTLTDLRFRPSEDMKIDRLAGDHKPVTMLWDIPTVLGHLSSFNWVERLDLVQYMVEMAIDQQIQSLVSNISAITSHQLTSLNSVNIHIVAVNRPIGPRHTPADPFQNFRQCLQYVKELKLEQQPSQHWRRLHIILCIPEEMRTSRMPGIPFPLFRFAHRVVLKEQDVYGLEEYLEETELLNESGSVVQR</sequence>